<keyword evidence="6" id="KW-1185">Reference proteome</keyword>
<keyword evidence="2" id="KW-0238">DNA-binding</keyword>
<dbReference type="CDD" id="cd00092">
    <property type="entry name" value="HTH_CRP"/>
    <property type="match status" value="1"/>
</dbReference>
<dbReference type="InterPro" id="IPR036388">
    <property type="entry name" value="WH-like_DNA-bd_sf"/>
</dbReference>
<evidence type="ECO:0000259" key="4">
    <source>
        <dbReference type="PROSITE" id="PS51063"/>
    </source>
</evidence>
<dbReference type="CDD" id="cd00038">
    <property type="entry name" value="CAP_ED"/>
    <property type="match status" value="1"/>
</dbReference>
<dbReference type="PROSITE" id="PS51063">
    <property type="entry name" value="HTH_CRP_2"/>
    <property type="match status" value="1"/>
</dbReference>
<dbReference type="InterPro" id="IPR014710">
    <property type="entry name" value="RmlC-like_jellyroll"/>
</dbReference>
<proteinExistence type="predicted"/>
<dbReference type="Gene3D" id="1.10.10.10">
    <property type="entry name" value="Winged helix-like DNA-binding domain superfamily/Winged helix DNA-binding domain"/>
    <property type="match status" value="1"/>
</dbReference>
<dbReference type="SUPFAM" id="SSF46785">
    <property type="entry name" value="Winged helix' DNA-binding domain"/>
    <property type="match status" value="1"/>
</dbReference>
<dbReference type="InterPro" id="IPR036390">
    <property type="entry name" value="WH_DNA-bd_sf"/>
</dbReference>
<dbReference type="SUPFAM" id="SSF51206">
    <property type="entry name" value="cAMP-binding domain-like"/>
    <property type="match status" value="1"/>
</dbReference>
<organism evidence="5 6">
    <name type="scientific">Sphingomonas morindae</name>
    <dbReference type="NCBI Taxonomy" id="1541170"/>
    <lineage>
        <taxon>Bacteria</taxon>
        <taxon>Pseudomonadati</taxon>
        <taxon>Pseudomonadota</taxon>
        <taxon>Alphaproteobacteria</taxon>
        <taxon>Sphingomonadales</taxon>
        <taxon>Sphingomonadaceae</taxon>
        <taxon>Sphingomonas</taxon>
    </lineage>
</organism>
<evidence type="ECO:0000256" key="3">
    <source>
        <dbReference type="ARBA" id="ARBA00023163"/>
    </source>
</evidence>
<dbReference type="SMART" id="SM00419">
    <property type="entry name" value="HTH_CRP"/>
    <property type="match status" value="1"/>
</dbReference>
<dbReference type="Proteomes" id="UP001056937">
    <property type="component" value="Chromosome 1"/>
</dbReference>
<dbReference type="InterPro" id="IPR018490">
    <property type="entry name" value="cNMP-bd_dom_sf"/>
</dbReference>
<dbReference type="EMBL" id="CP084930">
    <property type="protein sequence ID" value="USI73525.1"/>
    <property type="molecule type" value="Genomic_DNA"/>
</dbReference>
<reference evidence="5" key="1">
    <citation type="journal article" date="2022" name="Toxins">
        <title>Genomic Analysis of Sphingopyxis sp. USTB-05 for Biodegrading Cyanobacterial Hepatotoxins.</title>
        <authorList>
            <person name="Liu C."/>
            <person name="Xu Q."/>
            <person name="Zhao Z."/>
            <person name="Zhang H."/>
            <person name="Liu X."/>
            <person name="Yin C."/>
            <person name="Liu Y."/>
            <person name="Yan H."/>
        </authorList>
    </citation>
    <scope>NUCLEOTIDE SEQUENCE</scope>
    <source>
        <strain evidence="5">NBD5</strain>
    </source>
</reference>
<dbReference type="InterPro" id="IPR012318">
    <property type="entry name" value="HTH_CRP"/>
</dbReference>
<protein>
    <submittedName>
        <fullName evidence="5">Crp/Fnr family transcriptional regulator</fullName>
    </submittedName>
</protein>
<dbReference type="Pfam" id="PF00027">
    <property type="entry name" value="cNMP_binding"/>
    <property type="match status" value="1"/>
</dbReference>
<dbReference type="Pfam" id="PF13545">
    <property type="entry name" value="HTH_Crp_2"/>
    <property type="match status" value="1"/>
</dbReference>
<evidence type="ECO:0000256" key="1">
    <source>
        <dbReference type="ARBA" id="ARBA00023015"/>
    </source>
</evidence>
<evidence type="ECO:0000256" key="2">
    <source>
        <dbReference type="ARBA" id="ARBA00023125"/>
    </source>
</evidence>
<dbReference type="RefSeq" id="WP_252167336.1">
    <property type="nucleotide sequence ID" value="NZ_CP084930.1"/>
</dbReference>
<keyword evidence="3" id="KW-0804">Transcription</keyword>
<feature type="domain" description="HTH crp-type" evidence="4">
    <location>
        <begin position="143"/>
        <end position="217"/>
    </location>
</feature>
<dbReference type="Gene3D" id="2.60.120.10">
    <property type="entry name" value="Jelly Rolls"/>
    <property type="match status" value="1"/>
</dbReference>
<sequence>MNAFFGYETCAGLDAAGVDALAQLGDPECRHRAGETFQREGDASKGFYLHLRGWIISSVLLSDGNRMVQNVHLPGDVIGLLNVAVQRAAGSLTAVTDASTSFVPFQRLQQLLTRLPEAAMRIAYSQQVEHLSMIDKLATIASGSARQRLATFLIDLHDRLTAVGEVKDDTFTIPLTQKIIGDALGLTGVHVNRCLRGLEEDGLVSRRRRVVQIRNVAALRAEASAVLHRPILPIAHFLQPFETV</sequence>
<dbReference type="SMART" id="SM00100">
    <property type="entry name" value="cNMP"/>
    <property type="match status" value="1"/>
</dbReference>
<gene>
    <name evidence="5" type="ORF">LHA26_03320</name>
</gene>
<accession>A0ABY4X9C6</accession>
<evidence type="ECO:0000313" key="5">
    <source>
        <dbReference type="EMBL" id="USI73525.1"/>
    </source>
</evidence>
<keyword evidence="1" id="KW-0805">Transcription regulation</keyword>
<dbReference type="InterPro" id="IPR000595">
    <property type="entry name" value="cNMP-bd_dom"/>
</dbReference>
<name>A0ABY4X9C6_9SPHN</name>
<evidence type="ECO:0000313" key="6">
    <source>
        <dbReference type="Proteomes" id="UP001056937"/>
    </source>
</evidence>